<dbReference type="SUPFAM" id="SSF52833">
    <property type="entry name" value="Thioredoxin-like"/>
    <property type="match status" value="1"/>
</dbReference>
<comment type="caution">
    <text evidence="2">The sequence shown here is derived from an EMBL/GenBank/DDBJ whole genome shotgun (WGS) entry which is preliminary data.</text>
</comment>
<feature type="domain" description="Thioredoxin" evidence="1">
    <location>
        <begin position="6"/>
        <end position="85"/>
    </location>
</feature>
<evidence type="ECO:0000313" key="3">
    <source>
        <dbReference type="Proteomes" id="UP000234956"/>
    </source>
</evidence>
<organism evidence="2 3">
    <name type="scientific">Lysinibacillus fusiformis</name>
    <dbReference type="NCBI Taxonomy" id="28031"/>
    <lineage>
        <taxon>Bacteria</taxon>
        <taxon>Bacillati</taxon>
        <taxon>Bacillota</taxon>
        <taxon>Bacilli</taxon>
        <taxon>Bacillales</taxon>
        <taxon>Bacillaceae</taxon>
        <taxon>Lysinibacillus</taxon>
    </lineage>
</organism>
<dbReference type="InterPro" id="IPR013766">
    <property type="entry name" value="Thioredoxin_domain"/>
</dbReference>
<proteinExistence type="predicted"/>
<evidence type="ECO:0000259" key="1">
    <source>
        <dbReference type="Pfam" id="PF00085"/>
    </source>
</evidence>
<dbReference type="AlphaFoldDB" id="A0A2I0V2J4"/>
<sequence>MEEWSKEQWETAKQSGQKAAFYLYTPMCGTCAVASKMMAIIEQLLPQLPIGKANINFLEHVAVEHQIESVPCLLVSDGGKVTDKIYAFQSVPFLYELLKKSID</sequence>
<reference evidence="2 3" key="1">
    <citation type="submission" date="2017-10" db="EMBL/GenBank/DDBJ databases">
        <title>Draft genome of Lysinibacillus fusiformis strain Juneja, a laboratory-derived pathogen of Drosophila melanogaster.</title>
        <authorList>
            <person name="Smith B.R."/>
            <person name="Unckless R.L."/>
        </authorList>
    </citation>
    <scope>NUCLEOTIDE SEQUENCE [LARGE SCALE GENOMIC DNA]</scope>
    <source>
        <strain evidence="2 3">Juneja</strain>
    </source>
</reference>
<dbReference type="Proteomes" id="UP000234956">
    <property type="component" value="Unassembled WGS sequence"/>
</dbReference>
<dbReference type="EMBL" id="PDFK01000002">
    <property type="protein sequence ID" value="PKU52531.1"/>
    <property type="molecule type" value="Genomic_DNA"/>
</dbReference>
<dbReference type="RefSeq" id="WP_036119641.1">
    <property type="nucleotide sequence ID" value="NZ_JAZBNI010000014.1"/>
</dbReference>
<gene>
    <name evidence="2" type="ORF">CRI88_09450</name>
</gene>
<evidence type="ECO:0000313" key="2">
    <source>
        <dbReference type="EMBL" id="PKU52531.1"/>
    </source>
</evidence>
<name>A0A2I0V2J4_9BACI</name>
<protein>
    <submittedName>
        <fullName evidence="2">Thioredoxin</fullName>
    </submittedName>
</protein>
<dbReference type="Gene3D" id="3.40.30.10">
    <property type="entry name" value="Glutaredoxin"/>
    <property type="match status" value="1"/>
</dbReference>
<dbReference type="InterPro" id="IPR036249">
    <property type="entry name" value="Thioredoxin-like_sf"/>
</dbReference>
<dbReference type="Pfam" id="PF00085">
    <property type="entry name" value="Thioredoxin"/>
    <property type="match status" value="1"/>
</dbReference>
<accession>A0A2I0V2J4</accession>
<dbReference type="CDD" id="cd02947">
    <property type="entry name" value="TRX_family"/>
    <property type="match status" value="1"/>
</dbReference>